<reference evidence="2 3" key="1">
    <citation type="submission" date="2021-07" db="EMBL/GenBank/DDBJ databases">
        <title>complete genome sequencing of Tessaracoccus sp.J1M15.</title>
        <authorList>
            <person name="Bae J.-W."/>
            <person name="Kim D.-y."/>
        </authorList>
    </citation>
    <scope>NUCLEOTIDE SEQUENCE [LARGE SCALE GENOMIC DNA]</scope>
    <source>
        <strain evidence="2 3">J1M15</strain>
    </source>
</reference>
<dbReference type="RefSeq" id="WP_219081864.1">
    <property type="nucleotide sequence ID" value="NZ_CP079216.1"/>
</dbReference>
<sequence length="188" mass="20404">MTETVPELIARRMGELQITSLLALHRRLPEGSISYETVRNLANGKQRGTRDERVIRDLATMLSVKEDVVRAALGAEPNYGPWELPERAQGLDQHERQVVVSMVDALLRAKRTGGSSDGRQPEAEKSDDGGSGAAHDVGKAGAAFTPSGGQPDNVRHITAKQQKMMDDSLMVDQAACDGDEPDEGEEEK</sequence>
<dbReference type="Proteomes" id="UP000824504">
    <property type="component" value="Chromosome"/>
</dbReference>
<gene>
    <name evidence="2" type="ORF">KDB89_13455</name>
</gene>
<dbReference type="EMBL" id="CP079216">
    <property type="protein sequence ID" value="QXT62720.1"/>
    <property type="molecule type" value="Genomic_DNA"/>
</dbReference>
<protein>
    <recommendedName>
        <fullName evidence="4">Immunity repressor</fullName>
    </recommendedName>
</protein>
<feature type="region of interest" description="Disordered" evidence="1">
    <location>
        <begin position="111"/>
        <end position="188"/>
    </location>
</feature>
<evidence type="ECO:0000313" key="2">
    <source>
        <dbReference type="EMBL" id="QXT62720.1"/>
    </source>
</evidence>
<evidence type="ECO:0000256" key="1">
    <source>
        <dbReference type="SAM" id="MobiDB-lite"/>
    </source>
</evidence>
<proteinExistence type="predicted"/>
<organism evidence="2 3">
    <name type="scientific">Tessaracoccus palaemonis</name>
    <dbReference type="NCBI Taxonomy" id="2829499"/>
    <lineage>
        <taxon>Bacteria</taxon>
        <taxon>Bacillati</taxon>
        <taxon>Actinomycetota</taxon>
        <taxon>Actinomycetes</taxon>
        <taxon>Propionibacteriales</taxon>
        <taxon>Propionibacteriaceae</taxon>
        <taxon>Tessaracoccus</taxon>
    </lineage>
</organism>
<evidence type="ECO:0000313" key="3">
    <source>
        <dbReference type="Proteomes" id="UP000824504"/>
    </source>
</evidence>
<accession>A0ABX8SHF3</accession>
<feature type="compositionally biased region" description="Basic and acidic residues" evidence="1">
    <location>
        <begin position="119"/>
        <end position="128"/>
    </location>
</feature>
<feature type="compositionally biased region" description="Acidic residues" evidence="1">
    <location>
        <begin position="177"/>
        <end position="188"/>
    </location>
</feature>
<evidence type="ECO:0008006" key="4">
    <source>
        <dbReference type="Google" id="ProtNLM"/>
    </source>
</evidence>
<keyword evidence="3" id="KW-1185">Reference proteome</keyword>
<name>A0ABX8SHF3_9ACTN</name>